<dbReference type="OrthoDB" id="1851979at2759"/>
<reference evidence="8" key="1">
    <citation type="journal article" date="2023" name="Plant J.">
        <title>The genome of the king protea, Protea cynaroides.</title>
        <authorList>
            <person name="Chang J."/>
            <person name="Duong T.A."/>
            <person name="Schoeman C."/>
            <person name="Ma X."/>
            <person name="Roodt D."/>
            <person name="Barker N."/>
            <person name="Li Z."/>
            <person name="Van de Peer Y."/>
            <person name="Mizrachi E."/>
        </authorList>
    </citation>
    <scope>NUCLEOTIDE SEQUENCE</scope>
    <source>
        <tissue evidence="8">Young leaves</tissue>
    </source>
</reference>
<dbReference type="Gene3D" id="2.60.40.420">
    <property type="entry name" value="Cupredoxins - blue copper proteins"/>
    <property type="match status" value="1"/>
</dbReference>
<dbReference type="InterPro" id="IPR003245">
    <property type="entry name" value="Phytocyanin_dom"/>
</dbReference>
<evidence type="ECO:0000256" key="2">
    <source>
        <dbReference type="ARBA" id="ARBA00023157"/>
    </source>
</evidence>
<dbReference type="EMBL" id="JAMYWD010000009">
    <property type="protein sequence ID" value="KAJ4961828.1"/>
    <property type="molecule type" value="Genomic_DNA"/>
</dbReference>
<dbReference type="Pfam" id="PF02298">
    <property type="entry name" value="Cu_bind_like"/>
    <property type="match status" value="1"/>
</dbReference>
<feature type="signal peptide" evidence="6">
    <location>
        <begin position="1"/>
        <end position="30"/>
    </location>
</feature>
<gene>
    <name evidence="8" type="ORF">NE237_021738</name>
</gene>
<dbReference type="GO" id="GO:0005886">
    <property type="term" value="C:plasma membrane"/>
    <property type="evidence" value="ECO:0007669"/>
    <property type="project" value="TreeGrafter"/>
</dbReference>
<keyword evidence="3" id="KW-0325">Glycoprotein</keyword>
<evidence type="ECO:0000259" key="7">
    <source>
        <dbReference type="PROSITE" id="PS51485"/>
    </source>
</evidence>
<keyword evidence="2" id="KW-1015">Disulfide bond</keyword>
<comment type="caution">
    <text evidence="8">The sequence shown here is derived from an EMBL/GenBank/DDBJ whole genome shotgun (WGS) entry which is preliminary data.</text>
</comment>
<dbReference type="InterPro" id="IPR039391">
    <property type="entry name" value="Phytocyanin-like"/>
</dbReference>
<dbReference type="AlphaFoldDB" id="A0A9Q0H934"/>
<evidence type="ECO:0000313" key="8">
    <source>
        <dbReference type="EMBL" id="KAJ4961828.1"/>
    </source>
</evidence>
<sequence>MIKMAAWKRIVVVLVSTMLLALTSIVSVSAVQYQVGGSLGWKPFVNYTEWSTHQHFYIGDFLYFTYSKAAYKVKEVSKEDYESCLSSEAGTNLTSRNGRDEVELSVAGHYYFVTGLGYCFVGMKLSVLVEQNPINVGPSPAQSPALQTSAPPPVTYIDKQWNSTLCISIPHRLDPIFNLSCRCCVVSQLRLFLFLILNLPNDALVFDLGLNPVVIHPVVIGCYHHALIILKKILCKRTFCYILKIDTLTLSLFTNHVTPFYY</sequence>
<comment type="similarity">
    <text evidence="4">Belongs to the early nodulin-like (ENODL) family.</text>
</comment>
<feature type="chain" id="PRO_5040346479" description="Phytocyanin domain-containing protein" evidence="6">
    <location>
        <begin position="31"/>
        <end position="262"/>
    </location>
</feature>
<organism evidence="8 9">
    <name type="scientific">Protea cynaroides</name>
    <dbReference type="NCBI Taxonomy" id="273540"/>
    <lineage>
        <taxon>Eukaryota</taxon>
        <taxon>Viridiplantae</taxon>
        <taxon>Streptophyta</taxon>
        <taxon>Embryophyta</taxon>
        <taxon>Tracheophyta</taxon>
        <taxon>Spermatophyta</taxon>
        <taxon>Magnoliopsida</taxon>
        <taxon>Proteales</taxon>
        <taxon>Proteaceae</taxon>
        <taxon>Protea</taxon>
    </lineage>
</organism>
<comment type="function">
    <text evidence="5">May act as a carbohydrate transporter.</text>
</comment>
<dbReference type="InterPro" id="IPR008972">
    <property type="entry name" value="Cupredoxin"/>
</dbReference>
<evidence type="ECO:0000256" key="6">
    <source>
        <dbReference type="SAM" id="SignalP"/>
    </source>
</evidence>
<dbReference type="Proteomes" id="UP001141806">
    <property type="component" value="Unassembled WGS sequence"/>
</dbReference>
<dbReference type="SUPFAM" id="SSF49503">
    <property type="entry name" value="Cupredoxins"/>
    <property type="match status" value="1"/>
</dbReference>
<dbReference type="PROSITE" id="PS51485">
    <property type="entry name" value="PHYTOCYANIN"/>
    <property type="match status" value="1"/>
</dbReference>
<evidence type="ECO:0000256" key="4">
    <source>
        <dbReference type="ARBA" id="ARBA00035011"/>
    </source>
</evidence>
<keyword evidence="9" id="KW-1185">Reference proteome</keyword>
<accession>A0A9Q0H934</accession>
<evidence type="ECO:0000313" key="9">
    <source>
        <dbReference type="Proteomes" id="UP001141806"/>
    </source>
</evidence>
<dbReference type="PANTHER" id="PTHR33021:SF547">
    <property type="entry name" value="OS03G0758500 PROTEIN"/>
    <property type="match status" value="1"/>
</dbReference>
<evidence type="ECO:0000256" key="5">
    <source>
        <dbReference type="ARBA" id="ARBA00037626"/>
    </source>
</evidence>
<name>A0A9Q0H934_9MAGN</name>
<dbReference type="GO" id="GO:0009055">
    <property type="term" value="F:electron transfer activity"/>
    <property type="evidence" value="ECO:0007669"/>
    <property type="project" value="InterPro"/>
</dbReference>
<dbReference type="FunFam" id="2.60.40.420:FF:000018">
    <property type="entry name" value="Lamin-like protein"/>
    <property type="match status" value="1"/>
</dbReference>
<dbReference type="PANTHER" id="PTHR33021">
    <property type="entry name" value="BLUE COPPER PROTEIN"/>
    <property type="match status" value="1"/>
</dbReference>
<keyword evidence="1 6" id="KW-0732">Signal</keyword>
<feature type="domain" description="Phytocyanin" evidence="7">
    <location>
        <begin position="31"/>
        <end position="131"/>
    </location>
</feature>
<evidence type="ECO:0000256" key="1">
    <source>
        <dbReference type="ARBA" id="ARBA00022729"/>
    </source>
</evidence>
<evidence type="ECO:0000256" key="3">
    <source>
        <dbReference type="ARBA" id="ARBA00023180"/>
    </source>
</evidence>
<proteinExistence type="inferred from homology"/>
<protein>
    <recommendedName>
        <fullName evidence="7">Phytocyanin domain-containing protein</fullName>
    </recommendedName>
</protein>